<dbReference type="InterPro" id="IPR009617">
    <property type="entry name" value="Seipin"/>
</dbReference>
<dbReference type="EMBL" id="JAWDJX010000034">
    <property type="protein sequence ID" value="KAK3050249.1"/>
    <property type="molecule type" value="Genomic_DNA"/>
</dbReference>
<feature type="transmembrane region" description="Helical" evidence="11">
    <location>
        <begin position="379"/>
        <end position="406"/>
    </location>
</feature>
<feature type="transmembrane region" description="Helical" evidence="11">
    <location>
        <begin position="601"/>
        <end position="630"/>
    </location>
</feature>
<evidence type="ECO:0008006" key="14">
    <source>
        <dbReference type="Google" id="ProtNLM"/>
    </source>
</evidence>
<feature type="compositionally biased region" description="Basic and acidic residues" evidence="10">
    <location>
        <begin position="651"/>
        <end position="666"/>
    </location>
</feature>
<keyword evidence="6" id="KW-0843">Virulence</keyword>
<dbReference type="GO" id="GO:0006635">
    <property type="term" value="P:fatty acid beta-oxidation"/>
    <property type="evidence" value="ECO:0007669"/>
    <property type="project" value="TreeGrafter"/>
</dbReference>
<evidence type="ECO:0000256" key="9">
    <source>
        <dbReference type="RuleBase" id="RU003707"/>
    </source>
</evidence>
<keyword evidence="5 11" id="KW-1133">Transmembrane helix</keyword>
<feature type="region of interest" description="Disordered" evidence="10">
    <location>
        <begin position="651"/>
        <end position="749"/>
    </location>
</feature>
<evidence type="ECO:0000313" key="13">
    <source>
        <dbReference type="Proteomes" id="UP001271007"/>
    </source>
</evidence>
<gene>
    <name evidence="12" type="ORF">LTR09_008639</name>
</gene>
<dbReference type="GO" id="GO:0003824">
    <property type="term" value="F:catalytic activity"/>
    <property type="evidence" value="ECO:0007669"/>
    <property type="project" value="InterPro"/>
</dbReference>
<dbReference type="AlphaFoldDB" id="A0AAJ0G6V1"/>
<evidence type="ECO:0000256" key="11">
    <source>
        <dbReference type="SAM" id="Phobius"/>
    </source>
</evidence>
<dbReference type="PANTHER" id="PTHR11941">
    <property type="entry name" value="ENOYL-COA HYDRATASE-RELATED"/>
    <property type="match status" value="1"/>
</dbReference>
<dbReference type="Pfam" id="PF00378">
    <property type="entry name" value="ECH_1"/>
    <property type="match status" value="1"/>
</dbReference>
<dbReference type="PROSITE" id="PS00166">
    <property type="entry name" value="ENOYL_COA_HYDRATASE"/>
    <property type="match status" value="1"/>
</dbReference>
<comment type="subcellular location">
    <subcellularLocation>
        <location evidence="1">Endoplasmic reticulum membrane</location>
        <topology evidence="1">Multi-pass membrane protein</topology>
    </subcellularLocation>
</comment>
<evidence type="ECO:0000256" key="2">
    <source>
        <dbReference type="ARBA" id="ARBA00005254"/>
    </source>
</evidence>
<evidence type="ECO:0000256" key="6">
    <source>
        <dbReference type="ARBA" id="ARBA00023026"/>
    </source>
</evidence>
<dbReference type="SUPFAM" id="SSF52096">
    <property type="entry name" value="ClpP/crotonase"/>
    <property type="match status" value="1"/>
</dbReference>
<name>A0AAJ0G6V1_9PEZI</name>
<comment type="caution">
    <text evidence="12">The sequence shown here is derived from an EMBL/GenBank/DDBJ whole genome shotgun (WGS) entry which is preliminary data.</text>
</comment>
<keyword evidence="3 11" id="KW-0812">Transmembrane</keyword>
<proteinExistence type="inferred from homology"/>
<evidence type="ECO:0000256" key="8">
    <source>
        <dbReference type="ARBA" id="ARBA00023136"/>
    </source>
</evidence>
<dbReference type="PANTHER" id="PTHR11941:SF68">
    <property type="entry name" value="CARNITINYL-COA DEHYDRATASE"/>
    <property type="match status" value="1"/>
</dbReference>
<sequence length="749" mass="83712">MANTNLSSQPPATQTYILSYPAPFVLLITINRPKAMNSLPYAAHWEADALLPWFDAEPSLRVAVITGTGKAFCAGQDLIEQRDLANLRERHARGEKVEIPDRRLLVHPTNGFMGVSRRSGKKPVIAAVNGWAMGGGFEICLGCDMIVASPQATFGLPEAMRGLYAGAGGLSRLVRLAGITIASEVAMAGRFLSAEEAARYLIANKVSKTHESLVDEAVELASKVANLSPDSIVVTRHGLRQAWEQASVERASQETEIRYGPGLRDGENLGIGLRAFADKKQPQWVPSKFSSFDFMQELPNANVTLRLHKQTLCHPSNDSTMASKQSYETRDDRQSGGLIGYVKVMQISPFQVTLRVSNTPQELIRKPLDIVFSTAAIRAYLTTFLVISSGLILFGFAVLAYTLFYWSYIPRIGFERTIHLQFDNVYHATDSRYDHAENPYGSVTLAPDLVSLQKYDVSIELALPRTRENRNAGNFMLQATMYATGTVIDPVKDSIVPGAVEEANRLARSRRPAMLPYRSIVVECLYRLAELPWYVLGIRSEADTMKITMWEDLEFSRGWRNVPSTMRIDIQSTNRMQVYAAKAMFKARFTGLRWLMYNHRLISAIVFITGFWATEVVFAALVWAALSFYLHTPPRQIKPEPISGYQARIKQEHGEDDEPKLSHTERTFPTSSNQAPLRYESSGIKQEEDDDTLVIPEAASKATEADDEDEDADVFLDSGIGTSMESSANRRDSMRKRRGRNRPEDDDMK</sequence>
<organism evidence="12 13">
    <name type="scientific">Extremus antarcticus</name>
    <dbReference type="NCBI Taxonomy" id="702011"/>
    <lineage>
        <taxon>Eukaryota</taxon>
        <taxon>Fungi</taxon>
        <taxon>Dikarya</taxon>
        <taxon>Ascomycota</taxon>
        <taxon>Pezizomycotina</taxon>
        <taxon>Dothideomycetes</taxon>
        <taxon>Dothideomycetidae</taxon>
        <taxon>Mycosphaerellales</taxon>
        <taxon>Extremaceae</taxon>
        <taxon>Extremus</taxon>
    </lineage>
</organism>
<evidence type="ECO:0000256" key="7">
    <source>
        <dbReference type="ARBA" id="ARBA00023098"/>
    </source>
</evidence>
<protein>
    <recommendedName>
        <fullName evidence="14">Enoyl-CoA hydratase</fullName>
    </recommendedName>
</protein>
<evidence type="ECO:0000256" key="4">
    <source>
        <dbReference type="ARBA" id="ARBA00022824"/>
    </source>
</evidence>
<keyword evidence="13" id="KW-1185">Reference proteome</keyword>
<keyword evidence="7" id="KW-0443">Lipid metabolism</keyword>
<dbReference type="GO" id="GO:0140042">
    <property type="term" value="P:lipid droplet formation"/>
    <property type="evidence" value="ECO:0007669"/>
    <property type="project" value="UniProtKB-ARBA"/>
</dbReference>
<dbReference type="Gene3D" id="3.90.226.10">
    <property type="entry name" value="2-enoyl-CoA Hydratase, Chain A, domain 1"/>
    <property type="match status" value="1"/>
</dbReference>
<reference evidence="12" key="1">
    <citation type="submission" date="2023-04" db="EMBL/GenBank/DDBJ databases">
        <title>Black Yeasts Isolated from many extreme environments.</title>
        <authorList>
            <person name="Coleine C."/>
            <person name="Stajich J.E."/>
            <person name="Selbmann L."/>
        </authorList>
    </citation>
    <scope>NUCLEOTIDE SEQUENCE</scope>
    <source>
        <strain evidence="12">CCFEE 5312</strain>
    </source>
</reference>
<comment type="similarity">
    <text evidence="2 9">Belongs to the enoyl-CoA hydratase/isomerase family.</text>
</comment>
<dbReference type="Pfam" id="PF06775">
    <property type="entry name" value="Seipin"/>
    <property type="match status" value="1"/>
</dbReference>
<keyword evidence="4" id="KW-0256">Endoplasmic reticulum</keyword>
<feature type="compositionally biased region" description="Acidic residues" evidence="10">
    <location>
        <begin position="705"/>
        <end position="714"/>
    </location>
</feature>
<dbReference type="InterPro" id="IPR001753">
    <property type="entry name" value="Enoyl-CoA_hydra/iso"/>
</dbReference>
<dbReference type="InterPro" id="IPR029045">
    <property type="entry name" value="ClpP/crotonase-like_dom_sf"/>
</dbReference>
<dbReference type="GO" id="GO:0005739">
    <property type="term" value="C:mitochondrion"/>
    <property type="evidence" value="ECO:0007669"/>
    <property type="project" value="TreeGrafter"/>
</dbReference>
<evidence type="ECO:0000256" key="3">
    <source>
        <dbReference type="ARBA" id="ARBA00022692"/>
    </source>
</evidence>
<dbReference type="CDD" id="cd23995">
    <property type="entry name" value="Seipin_BSCL2_like"/>
    <property type="match status" value="1"/>
</dbReference>
<dbReference type="CDD" id="cd06558">
    <property type="entry name" value="crotonase-like"/>
    <property type="match status" value="1"/>
</dbReference>
<keyword evidence="8 11" id="KW-0472">Membrane</keyword>
<evidence type="ECO:0000256" key="5">
    <source>
        <dbReference type="ARBA" id="ARBA00022989"/>
    </source>
</evidence>
<evidence type="ECO:0000256" key="10">
    <source>
        <dbReference type="SAM" id="MobiDB-lite"/>
    </source>
</evidence>
<dbReference type="GO" id="GO:0005789">
    <property type="term" value="C:endoplasmic reticulum membrane"/>
    <property type="evidence" value="ECO:0007669"/>
    <property type="project" value="UniProtKB-SubCell"/>
</dbReference>
<dbReference type="Proteomes" id="UP001271007">
    <property type="component" value="Unassembled WGS sequence"/>
</dbReference>
<dbReference type="InterPro" id="IPR018376">
    <property type="entry name" value="Enoyl-CoA_hyd/isom_CS"/>
</dbReference>
<evidence type="ECO:0000256" key="1">
    <source>
        <dbReference type="ARBA" id="ARBA00004477"/>
    </source>
</evidence>
<evidence type="ECO:0000313" key="12">
    <source>
        <dbReference type="EMBL" id="KAK3050249.1"/>
    </source>
</evidence>
<accession>A0AAJ0G6V1</accession>